<dbReference type="AlphaFoldDB" id="A0A6I6D6S0"/>
<protein>
    <recommendedName>
        <fullName evidence="2">G5 domain-containing protein</fullName>
    </recommendedName>
</protein>
<dbReference type="EMBL" id="CP046457">
    <property type="protein sequence ID" value="QGT98893.1"/>
    <property type="molecule type" value="Genomic_DNA"/>
</dbReference>
<name>A0A6I6D6S0_9FIRM</name>
<reference evidence="4" key="1">
    <citation type="journal article" date="2019" name="Microbiology">
        <title>Complete Genome Sequence of an Uncultured Bacterium of the Candidate Phylum Bipolaricaulota.</title>
        <authorList>
            <person name="Kadnikov V.V."/>
            <person name="Mardanov A.V."/>
            <person name="Beletsky A.V."/>
            <person name="Frank Y.A."/>
            <person name="Karnachuk O.V."/>
            <person name="Ravin N.V."/>
        </authorList>
    </citation>
    <scope>NUCLEOTIDE SEQUENCE [LARGE SCALE GENOMIC DNA]</scope>
</reference>
<dbReference type="OrthoDB" id="2078410at2"/>
<dbReference type="PANTHER" id="PTHR35788:SF1">
    <property type="entry name" value="EXPORTED PROTEIN"/>
    <property type="match status" value="1"/>
</dbReference>
<sequence length="401" mass="46448">MTYNKNFIHKVISLTLLVVLLTLTSVSYILADLDSRYYPSNFFVGNVSVAGMTYNDAFTKLQNEFGQNNLIIKNEKKEEKVSFDQIGITFKTNNTLEQLESYLNKEDFLRHIKIRGEKQVFYPLFNYCEENLYKELLKLKKVYDRPAIDAKVLIKENELVYTQEIHGSFLDVDATIKELINIIEAGYLRSAKAKVIVEEPEIYYEDIKNIKHLMGIYIASVDSINDKEVKQITSQLNETIIMPLEHFYLEKKFSEIDSSSKLNNIIKKGLYEASKTTGLEIIKKDKYKNLTLKNNLQNPIMLSTKFKEDKITIKIYGYQSQEEKSIDVVKEIVKHPAEIDFIIDKQLKPGERIIKQEGEPGKEIKTYKIISKEGKEIERSLLNVDYQSGEKTIILQGSDNK</sequence>
<dbReference type="Pfam" id="PF07501">
    <property type="entry name" value="G5"/>
    <property type="match status" value="1"/>
</dbReference>
<organism evidence="3 4">
    <name type="scientific">Candidatus Syntrophocurvum alkaliphilum</name>
    <dbReference type="NCBI Taxonomy" id="2293317"/>
    <lineage>
        <taxon>Bacteria</taxon>
        <taxon>Bacillati</taxon>
        <taxon>Bacillota</taxon>
        <taxon>Clostridia</taxon>
        <taxon>Eubacteriales</taxon>
        <taxon>Syntrophomonadaceae</taxon>
        <taxon>Candidatus Syntrophocurvum</taxon>
    </lineage>
</organism>
<gene>
    <name evidence="3" type="ORF">SYNTR_0300</name>
</gene>
<keyword evidence="1" id="KW-0732">Signal</keyword>
<dbReference type="PROSITE" id="PS51109">
    <property type="entry name" value="G5"/>
    <property type="match status" value="1"/>
</dbReference>
<dbReference type="Gene3D" id="2.20.230.10">
    <property type="entry name" value="Resuscitation-promoting factor rpfb"/>
    <property type="match status" value="1"/>
</dbReference>
<keyword evidence="4" id="KW-1185">Reference proteome</keyword>
<dbReference type="InterPro" id="IPR022029">
    <property type="entry name" value="YoaR-like_PG-bd"/>
</dbReference>
<dbReference type="RefSeq" id="WP_156202841.1">
    <property type="nucleotide sequence ID" value="NZ_CP046457.1"/>
</dbReference>
<proteinExistence type="predicted"/>
<evidence type="ECO:0000256" key="1">
    <source>
        <dbReference type="ARBA" id="ARBA00022729"/>
    </source>
</evidence>
<feature type="domain" description="G5" evidence="2">
    <location>
        <begin position="319"/>
        <end position="400"/>
    </location>
</feature>
<dbReference type="KEGG" id="salq:SYNTR_0300"/>
<dbReference type="Proteomes" id="UP000426444">
    <property type="component" value="Chromosome"/>
</dbReference>
<dbReference type="SMART" id="SM01208">
    <property type="entry name" value="G5"/>
    <property type="match status" value="1"/>
</dbReference>
<evidence type="ECO:0000259" key="2">
    <source>
        <dbReference type="PROSITE" id="PS51109"/>
    </source>
</evidence>
<dbReference type="Pfam" id="PF12229">
    <property type="entry name" value="PG_binding_4"/>
    <property type="match status" value="1"/>
</dbReference>
<dbReference type="PANTHER" id="PTHR35788">
    <property type="entry name" value="EXPORTED PROTEIN-RELATED"/>
    <property type="match status" value="1"/>
</dbReference>
<evidence type="ECO:0000313" key="4">
    <source>
        <dbReference type="Proteomes" id="UP000426444"/>
    </source>
</evidence>
<accession>A0A6I6D6S0</accession>
<dbReference type="InterPro" id="IPR052913">
    <property type="entry name" value="Glycopeptide_resist_protein"/>
</dbReference>
<dbReference type="InterPro" id="IPR011098">
    <property type="entry name" value="G5_dom"/>
</dbReference>
<evidence type="ECO:0000313" key="3">
    <source>
        <dbReference type="EMBL" id="QGT98893.1"/>
    </source>
</evidence>